<organism evidence="1 2">
    <name type="scientific">Coleofasciculus chthonoplastes PCC 7420</name>
    <dbReference type="NCBI Taxonomy" id="118168"/>
    <lineage>
        <taxon>Bacteria</taxon>
        <taxon>Bacillati</taxon>
        <taxon>Cyanobacteriota</taxon>
        <taxon>Cyanophyceae</taxon>
        <taxon>Coleofasciculales</taxon>
        <taxon>Coleofasciculaceae</taxon>
        <taxon>Coleofasciculus</taxon>
    </lineage>
</organism>
<dbReference type="EMBL" id="DS989854">
    <property type="protein sequence ID" value="EDX74235.1"/>
    <property type="molecule type" value="Genomic_DNA"/>
</dbReference>
<dbReference type="HOGENOM" id="CLU_902275_0_0_3"/>
<accession>B4VUZ5</accession>
<evidence type="ECO:0008006" key="3">
    <source>
        <dbReference type="Google" id="ProtNLM"/>
    </source>
</evidence>
<dbReference type="AlphaFoldDB" id="B4VUZ5"/>
<evidence type="ECO:0000313" key="2">
    <source>
        <dbReference type="Proteomes" id="UP000003835"/>
    </source>
</evidence>
<evidence type="ECO:0000313" key="1">
    <source>
        <dbReference type="EMBL" id="EDX74235.1"/>
    </source>
</evidence>
<reference evidence="1 2" key="1">
    <citation type="submission" date="2008-07" db="EMBL/GenBank/DDBJ databases">
        <authorList>
            <person name="Tandeau de Marsac N."/>
            <person name="Ferriera S."/>
            <person name="Johnson J."/>
            <person name="Kravitz S."/>
            <person name="Beeson K."/>
            <person name="Sutton G."/>
            <person name="Rogers Y.-H."/>
            <person name="Friedman R."/>
            <person name="Frazier M."/>
            <person name="Venter J.C."/>
        </authorList>
    </citation>
    <scope>NUCLEOTIDE SEQUENCE [LARGE SCALE GENOMIC DNA]</scope>
    <source>
        <strain evidence="1 2">PCC 7420</strain>
    </source>
</reference>
<keyword evidence="2" id="KW-1185">Reference proteome</keyword>
<protein>
    <recommendedName>
        <fullName evidence="3">Macro domain-containing protein</fullName>
    </recommendedName>
</protein>
<sequence length="308" mass="34831">MAHPGVNIYSGSCDPLGAALTFPTEFSFKKGKIFQHYPITDKRGTLYRDAEGAYQTLKKRYPQGSPKRLELYIRIATAKFKQHPQLAEAIAKRGGIPWLQECRHQTGALTKRFQWWEGEGTNSPMIRCLIEAYRRYQCSVLAQREPAPNPIVELEEGDVFVFGSNGKGIHGAGAALQAFGQEYHLELVNRRQPWQPGEEVIGKWAIYGRPRGYQEGHAGASYAIETKTDWRRKQSTPLSVIRVQIEELVTWANQHLDRRLLCTAIGCGKAGYSTEAIASLWLELEPEIPPNILLAPCWRDYFKQQGSV</sequence>
<name>B4VUZ5_9CYAN</name>
<dbReference type="eggNOG" id="COG1595">
    <property type="taxonomic scope" value="Bacteria"/>
</dbReference>
<dbReference type="InterPro" id="IPR043472">
    <property type="entry name" value="Macro_dom-like"/>
</dbReference>
<dbReference type="Gene3D" id="3.40.220.10">
    <property type="entry name" value="Leucine Aminopeptidase, subunit E, domain 1"/>
    <property type="match status" value="1"/>
</dbReference>
<proteinExistence type="predicted"/>
<dbReference type="STRING" id="118168.MC7420_4220"/>
<dbReference type="Proteomes" id="UP000003835">
    <property type="component" value="Unassembled WGS sequence"/>
</dbReference>
<dbReference type="RefSeq" id="WP_006102540.1">
    <property type="nucleotide sequence ID" value="NZ_DS989854.1"/>
</dbReference>
<gene>
    <name evidence="1" type="ORF">MC7420_4220</name>
</gene>
<dbReference type="OrthoDB" id="489040at2"/>
<dbReference type="eggNOG" id="COG0328">
    <property type="taxonomic scope" value="Bacteria"/>
</dbReference>